<name>A0A7T4PBP4_9ACTN</name>
<feature type="compositionally biased region" description="Pro residues" evidence="1">
    <location>
        <begin position="16"/>
        <end position="28"/>
    </location>
</feature>
<reference evidence="2 3" key="1">
    <citation type="submission" date="2020-12" db="EMBL/GenBank/DDBJ databases">
        <title>Identification and biosynthesis of polyene macrolides produced by Streptomyces alfalfae Men-myco-93-63.</title>
        <authorList>
            <person name="Liu D."/>
            <person name="Li Y."/>
            <person name="Liu L."/>
            <person name="Han X."/>
            <person name="Shen F."/>
        </authorList>
    </citation>
    <scope>NUCLEOTIDE SEQUENCE [LARGE SCALE GENOMIC DNA]</scope>
    <source>
        <strain evidence="2 3">Men-myco-93-63</strain>
    </source>
</reference>
<proteinExistence type="predicted"/>
<gene>
    <name evidence="2" type="ORF">I8755_01610</name>
</gene>
<accession>A0A7T4PBP4</accession>
<organism evidence="2 3">
    <name type="scientific">Streptomyces alfalfae</name>
    <dbReference type="NCBI Taxonomy" id="1642299"/>
    <lineage>
        <taxon>Bacteria</taxon>
        <taxon>Bacillati</taxon>
        <taxon>Actinomycetota</taxon>
        <taxon>Actinomycetes</taxon>
        <taxon>Kitasatosporales</taxon>
        <taxon>Streptomycetaceae</taxon>
        <taxon>Streptomyces</taxon>
    </lineage>
</organism>
<feature type="region of interest" description="Disordered" evidence="1">
    <location>
        <begin position="1"/>
        <end position="28"/>
    </location>
</feature>
<dbReference type="EMBL" id="CP065959">
    <property type="protein sequence ID" value="QQC87254.1"/>
    <property type="molecule type" value="Genomic_DNA"/>
</dbReference>
<dbReference type="AlphaFoldDB" id="A0A7T4PBP4"/>
<protein>
    <submittedName>
        <fullName evidence="2">Uncharacterized protein</fullName>
    </submittedName>
</protein>
<evidence type="ECO:0000256" key="1">
    <source>
        <dbReference type="SAM" id="MobiDB-lite"/>
    </source>
</evidence>
<evidence type="ECO:0000313" key="3">
    <source>
        <dbReference type="Proteomes" id="UP000596130"/>
    </source>
</evidence>
<dbReference type="Proteomes" id="UP000596130">
    <property type="component" value="Chromosome"/>
</dbReference>
<dbReference type="RefSeq" id="WP_198501491.1">
    <property type="nucleotide sequence ID" value="NZ_CP065959.1"/>
</dbReference>
<evidence type="ECO:0000313" key="2">
    <source>
        <dbReference type="EMBL" id="QQC87254.1"/>
    </source>
</evidence>
<sequence>MERDAQFSGPDASPERIPPPPAYPPFVPPPTGIPGWWQRRSAGAKTTILTVAGGLILASLTSPLAPTLTDIGQRLNPFQDAAHELKVVALGPYTYTTAGWILPDKEMADVDPLPGASTDGHASLSQWADWQKRVGAVSAGQQVLKLNLQGGSPKAVTLHGMDVTADCQDPVPGTHVFERGAGGLPSRHFRVILDAPGGPTVTPYGKTGEERPDPEPAEFPFYVSESELEHFVLDVQARSRSCSWRATLRWSVNGQQGTTQIGNSAAFRLTAATAATGQYPLGGSPPPAPAD</sequence>